<name>A0A3N5AQR7_9THEO</name>
<dbReference type="PANTHER" id="PTHR43491">
    <property type="entry name" value="UDP-N-ACETYL-D-MANNOSAMINE DEHYDROGENASE"/>
    <property type="match status" value="1"/>
</dbReference>
<comment type="similarity">
    <text evidence="1 4">Belongs to the UDP-glucose/GDP-mannose dehydrogenase family.</text>
</comment>
<evidence type="ECO:0000259" key="5">
    <source>
        <dbReference type="SMART" id="SM00984"/>
    </source>
</evidence>
<dbReference type="InterPro" id="IPR001732">
    <property type="entry name" value="UDP-Glc/GDP-Man_DH_N"/>
</dbReference>
<dbReference type="InterPro" id="IPR014027">
    <property type="entry name" value="UDP-Glc/GDP-Man_DH_C"/>
</dbReference>
<evidence type="ECO:0000256" key="4">
    <source>
        <dbReference type="PIRNR" id="PIRNR000124"/>
    </source>
</evidence>
<dbReference type="Pfam" id="PF03721">
    <property type="entry name" value="UDPG_MGDP_dh_N"/>
    <property type="match status" value="1"/>
</dbReference>
<dbReference type="OrthoDB" id="9803238at2"/>
<keyword evidence="3" id="KW-0520">NAD</keyword>
<evidence type="ECO:0000256" key="3">
    <source>
        <dbReference type="ARBA" id="ARBA00023027"/>
    </source>
</evidence>
<dbReference type="EMBL" id="RKRE01000002">
    <property type="protein sequence ID" value="RPF47223.1"/>
    <property type="molecule type" value="Genomic_DNA"/>
</dbReference>
<dbReference type="AlphaFoldDB" id="A0A3N5AQR7"/>
<dbReference type="GO" id="GO:0016628">
    <property type="term" value="F:oxidoreductase activity, acting on the CH-CH group of donors, NAD or NADP as acceptor"/>
    <property type="evidence" value="ECO:0007669"/>
    <property type="project" value="InterPro"/>
</dbReference>
<evidence type="ECO:0000313" key="7">
    <source>
        <dbReference type="Proteomes" id="UP000282654"/>
    </source>
</evidence>
<feature type="domain" description="UDP-glucose/GDP-mannose dehydrogenase C-terminal" evidence="5">
    <location>
        <begin position="324"/>
        <end position="421"/>
    </location>
</feature>
<evidence type="ECO:0000256" key="2">
    <source>
        <dbReference type="ARBA" id="ARBA00023002"/>
    </source>
</evidence>
<keyword evidence="2" id="KW-0560">Oxidoreductase</keyword>
<dbReference type="Gene3D" id="3.40.50.720">
    <property type="entry name" value="NAD(P)-binding Rossmann-like Domain"/>
    <property type="match status" value="2"/>
</dbReference>
<gene>
    <name evidence="6" type="ORF">EDD75_1509</name>
</gene>
<sequence length="434" mass="46821">MSEQYFREIAVFGLGFVGLPLSLCFTLANCKVTGVDVNAALVEEINSGITYHQERYRGIPIQEILRRELARGSFKATTDPREALENVRDIIVTVGLPVVAGQPDPGPLVACLESIAQGLKPGDLVLVRSTLVPGMMREVVKPLLEKSGLQAGRDFYLGYAPERIAEGRAFEEFVTMPVVVSGINQESLEEAAGLIGLITRAEIIPASSFEAAEVAKLIENISRDVNIALVNELSTVTQALGLNVFEVVRLANTHKRVKLLQPGPGVGGYCLPNAYHYLAPAARKAGLQLELMPAARRVNDAMPRRVADMVLRLLPVPPAQARVAVLGLAMKDYSSDCRFSPAVKVAEALQESGVMVRAFDPVVPPTYPFQVDSLEKALDGAHGAVILARQQGLPPEDPTVFARFLDGAGPFVVDAKNAYPHPAARELPVRIVPL</sequence>
<reference evidence="6 7" key="1">
    <citation type="submission" date="2018-11" db="EMBL/GenBank/DDBJ databases">
        <title>Genomic Encyclopedia of Type Strains, Phase IV (KMG-IV): sequencing the most valuable type-strain genomes for metagenomic binning, comparative biology and taxonomic classification.</title>
        <authorList>
            <person name="Goeker M."/>
        </authorList>
    </citation>
    <scope>NUCLEOTIDE SEQUENCE [LARGE SCALE GENOMIC DNA]</scope>
    <source>
        <strain evidence="6 7">DSM 102936</strain>
    </source>
</reference>
<dbReference type="SUPFAM" id="SSF48179">
    <property type="entry name" value="6-phosphogluconate dehydrogenase C-terminal domain-like"/>
    <property type="match status" value="1"/>
</dbReference>
<dbReference type="RefSeq" id="WP_123930229.1">
    <property type="nucleotide sequence ID" value="NZ_RKRE01000002.1"/>
</dbReference>
<dbReference type="InterPro" id="IPR036291">
    <property type="entry name" value="NAD(P)-bd_dom_sf"/>
</dbReference>
<dbReference type="SMART" id="SM00984">
    <property type="entry name" value="UDPG_MGDP_dh_C"/>
    <property type="match status" value="1"/>
</dbReference>
<dbReference type="InterPro" id="IPR014026">
    <property type="entry name" value="UDP-Glc/GDP-Man_DH_dimer"/>
</dbReference>
<organism evidence="6 7">
    <name type="scientific">Thermodesulfitimonas autotrophica</name>
    <dbReference type="NCBI Taxonomy" id="1894989"/>
    <lineage>
        <taxon>Bacteria</taxon>
        <taxon>Bacillati</taxon>
        <taxon>Bacillota</taxon>
        <taxon>Clostridia</taxon>
        <taxon>Thermoanaerobacterales</taxon>
        <taxon>Thermoanaerobacteraceae</taxon>
        <taxon>Thermodesulfitimonas</taxon>
    </lineage>
</organism>
<dbReference type="InterPro" id="IPR028359">
    <property type="entry name" value="UDP_ManNAc/GlcNAc_DH"/>
</dbReference>
<evidence type="ECO:0000256" key="1">
    <source>
        <dbReference type="ARBA" id="ARBA00006601"/>
    </source>
</evidence>
<dbReference type="InterPro" id="IPR008927">
    <property type="entry name" value="6-PGluconate_DH-like_C_sf"/>
</dbReference>
<keyword evidence="7" id="KW-1185">Reference proteome</keyword>
<dbReference type="PIRSF" id="PIRSF000124">
    <property type="entry name" value="UDPglc_GDPman_dh"/>
    <property type="match status" value="1"/>
</dbReference>
<dbReference type="NCBIfam" id="TIGR03026">
    <property type="entry name" value="NDP-sugDHase"/>
    <property type="match status" value="1"/>
</dbReference>
<dbReference type="Pfam" id="PF03720">
    <property type="entry name" value="UDPG_MGDP_dh_C"/>
    <property type="match status" value="1"/>
</dbReference>
<dbReference type="Pfam" id="PF00984">
    <property type="entry name" value="UDPG_MGDP_dh"/>
    <property type="match status" value="1"/>
</dbReference>
<dbReference type="SUPFAM" id="SSF51735">
    <property type="entry name" value="NAD(P)-binding Rossmann-fold domains"/>
    <property type="match status" value="1"/>
</dbReference>
<accession>A0A3N5AQR7</accession>
<dbReference type="GO" id="GO:0000271">
    <property type="term" value="P:polysaccharide biosynthetic process"/>
    <property type="evidence" value="ECO:0007669"/>
    <property type="project" value="InterPro"/>
</dbReference>
<dbReference type="GO" id="GO:0016616">
    <property type="term" value="F:oxidoreductase activity, acting on the CH-OH group of donors, NAD or NADP as acceptor"/>
    <property type="evidence" value="ECO:0007669"/>
    <property type="project" value="InterPro"/>
</dbReference>
<dbReference type="GO" id="GO:0051287">
    <property type="term" value="F:NAD binding"/>
    <property type="evidence" value="ECO:0007669"/>
    <property type="project" value="InterPro"/>
</dbReference>
<dbReference type="InterPro" id="IPR017476">
    <property type="entry name" value="UDP-Glc/GDP-Man"/>
</dbReference>
<dbReference type="InterPro" id="IPR036220">
    <property type="entry name" value="UDP-Glc/GDP-Man_DH_C_sf"/>
</dbReference>
<evidence type="ECO:0000313" key="6">
    <source>
        <dbReference type="EMBL" id="RPF47223.1"/>
    </source>
</evidence>
<protein>
    <submittedName>
        <fullName evidence="6">UDP-N-acetyl-D-mannosaminuronic acid dehydrogenase</fullName>
    </submittedName>
</protein>
<dbReference type="PIRSF" id="PIRSF500136">
    <property type="entry name" value="UDP_ManNAc_DH"/>
    <property type="match status" value="1"/>
</dbReference>
<dbReference type="SUPFAM" id="SSF52413">
    <property type="entry name" value="UDP-glucose/GDP-mannose dehydrogenase C-terminal domain"/>
    <property type="match status" value="1"/>
</dbReference>
<proteinExistence type="inferred from homology"/>
<dbReference type="Proteomes" id="UP000282654">
    <property type="component" value="Unassembled WGS sequence"/>
</dbReference>
<dbReference type="PANTHER" id="PTHR43491:SF2">
    <property type="entry name" value="UDP-N-ACETYL-D-MANNOSAMINE DEHYDROGENASE"/>
    <property type="match status" value="1"/>
</dbReference>
<comment type="caution">
    <text evidence="6">The sequence shown here is derived from an EMBL/GenBank/DDBJ whole genome shotgun (WGS) entry which is preliminary data.</text>
</comment>